<name>A0A9P0MWV9_NEZVI</name>
<evidence type="ECO:0000256" key="10">
    <source>
        <dbReference type="ARBA" id="ARBA00048680"/>
    </source>
</evidence>
<feature type="transmembrane region" description="Helical" evidence="17">
    <location>
        <begin position="183"/>
        <end position="201"/>
    </location>
</feature>
<comment type="catalytic activity">
    <reaction evidence="1">
        <text>9-(9Z-hexadecenoyloxy)-octadecanoate + H2O = (9Z)-hexadecenoate + 9-hydroxy-octadecanoate + H(+)</text>
        <dbReference type="Rhea" id="RHEA:52068"/>
        <dbReference type="ChEBI" id="CHEBI:15377"/>
        <dbReference type="ChEBI" id="CHEBI:15378"/>
        <dbReference type="ChEBI" id="CHEBI:32372"/>
        <dbReference type="ChEBI" id="CHEBI:136286"/>
        <dbReference type="ChEBI" id="CHEBI:136309"/>
    </reaction>
    <physiologicalReaction direction="left-to-right" evidence="1">
        <dbReference type="Rhea" id="RHEA:52069"/>
    </physiologicalReaction>
</comment>
<feature type="transmembrane region" description="Helical" evidence="17">
    <location>
        <begin position="153"/>
        <end position="171"/>
    </location>
</feature>
<evidence type="ECO:0000256" key="8">
    <source>
        <dbReference type="ARBA" id="ARBA00047427"/>
    </source>
</evidence>
<evidence type="ECO:0000256" key="13">
    <source>
        <dbReference type="ARBA" id="ARBA00049221"/>
    </source>
</evidence>
<dbReference type="AlphaFoldDB" id="A0A9P0MWV9"/>
<sequence>MSLKISFWDTVISKYQSVGPRTLLLYLHIAVLLIALWSLCIFSFIILTTDIDFSRDIYFKQGFENKEFLLSVWATFSHIIYFGTYSLIDIIAICAKKSERALKIRKILYNVADYFLFSLVFPLTAVTSFLFWALYYWDKEHMYPKQLDMFPDYLNHMMHTYPLPAIILYMFTHVRKEPNKYKTLPPLIFLLIVYNQLIFSIRRTKGVWVYPVFEFLTFSQVQGIAAFTLIASIVCHFLGYYLFNILKGIRSSIDSKLKEMEKMSALRQKKQ</sequence>
<evidence type="ECO:0000256" key="16">
    <source>
        <dbReference type="ARBA" id="ARBA00049428"/>
    </source>
</evidence>
<evidence type="ECO:0000256" key="17">
    <source>
        <dbReference type="SAM" id="Phobius"/>
    </source>
</evidence>
<dbReference type="Pfam" id="PF04750">
    <property type="entry name" value="Far-17a_AIG1"/>
    <property type="match status" value="1"/>
</dbReference>
<comment type="catalytic activity">
    <reaction evidence="10">
        <text>12-octadecanoyloxy-octadecanoate + H2O = 12-hydroxyoctadecanoate + octadecanoate + H(+)</text>
        <dbReference type="Rhea" id="RHEA:52080"/>
        <dbReference type="ChEBI" id="CHEBI:15377"/>
        <dbReference type="ChEBI" id="CHEBI:15378"/>
        <dbReference type="ChEBI" id="CHEBI:25629"/>
        <dbReference type="ChEBI" id="CHEBI:84201"/>
        <dbReference type="ChEBI" id="CHEBI:136330"/>
    </reaction>
    <physiologicalReaction direction="left-to-right" evidence="10">
        <dbReference type="Rhea" id="RHEA:52081"/>
    </physiologicalReaction>
</comment>
<comment type="catalytic activity">
    <reaction evidence="14">
        <text>13-(9Z-octadecenoyloxy)-octadecanoate + H2O = 13-hydroxy-octadecanoate + (9Z)-octadecenoate + H(+)</text>
        <dbReference type="Rhea" id="RHEA:52064"/>
        <dbReference type="ChEBI" id="CHEBI:15377"/>
        <dbReference type="ChEBI" id="CHEBI:15378"/>
        <dbReference type="ChEBI" id="CHEBI:30823"/>
        <dbReference type="ChEBI" id="CHEBI:136303"/>
        <dbReference type="ChEBI" id="CHEBI:136304"/>
    </reaction>
    <physiologicalReaction direction="left-to-right" evidence="14">
        <dbReference type="Rhea" id="RHEA:52065"/>
    </physiologicalReaction>
</comment>
<comment type="catalytic activity">
    <reaction evidence="16">
        <text>12-(9Z-hexadecenoyloxy)-octadecanoate + H2O = 12-hydroxyoctadecanoate + (9Z)-hexadecenoate + H(+)</text>
        <dbReference type="Rhea" id="RHEA:52072"/>
        <dbReference type="ChEBI" id="CHEBI:15377"/>
        <dbReference type="ChEBI" id="CHEBI:15378"/>
        <dbReference type="ChEBI" id="CHEBI:32372"/>
        <dbReference type="ChEBI" id="CHEBI:84201"/>
        <dbReference type="ChEBI" id="CHEBI:136312"/>
    </reaction>
    <physiologicalReaction direction="left-to-right" evidence="16">
        <dbReference type="Rhea" id="RHEA:52073"/>
    </physiologicalReaction>
</comment>
<dbReference type="GO" id="GO:0016020">
    <property type="term" value="C:membrane"/>
    <property type="evidence" value="ECO:0007669"/>
    <property type="project" value="InterPro"/>
</dbReference>
<comment type="catalytic activity">
    <reaction evidence="8">
        <text>13-octadecanoyloxy-octadecanoate + H2O = 13-hydroxy-octadecanoate + octadecanoate + H(+)</text>
        <dbReference type="Rhea" id="RHEA:52084"/>
        <dbReference type="ChEBI" id="CHEBI:15377"/>
        <dbReference type="ChEBI" id="CHEBI:15378"/>
        <dbReference type="ChEBI" id="CHEBI:25629"/>
        <dbReference type="ChEBI" id="CHEBI:136304"/>
        <dbReference type="ChEBI" id="CHEBI:136335"/>
    </reaction>
    <physiologicalReaction direction="left-to-right" evidence="8">
        <dbReference type="Rhea" id="RHEA:52085"/>
    </physiologicalReaction>
</comment>
<evidence type="ECO:0000313" key="18">
    <source>
        <dbReference type="EMBL" id="CAH1408010.1"/>
    </source>
</evidence>
<evidence type="ECO:0000256" key="4">
    <source>
        <dbReference type="ARBA" id="ARBA00022692"/>
    </source>
</evidence>
<evidence type="ECO:0000256" key="12">
    <source>
        <dbReference type="ARBA" id="ARBA00048800"/>
    </source>
</evidence>
<dbReference type="PANTHER" id="PTHR10989:SF16">
    <property type="entry name" value="AT02829P-RELATED"/>
    <property type="match status" value="1"/>
</dbReference>
<comment type="catalytic activity">
    <reaction evidence="11">
        <text>12-(9Z-octadecenoyloxy)-octadecanoate + H2O = 12-hydroxyoctadecanoate + (9Z)-octadecenoate + H(+)</text>
        <dbReference type="Rhea" id="RHEA:52060"/>
        <dbReference type="ChEBI" id="CHEBI:15377"/>
        <dbReference type="ChEBI" id="CHEBI:15378"/>
        <dbReference type="ChEBI" id="CHEBI:30823"/>
        <dbReference type="ChEBI" id="CHEBI:84201"/>
        <dbReference type="ChEBI" id="CHEBI:136302"/>
    </reaction>
    <physiologicalReaction direction="left-to-right" evidence="11">
        <dbReference type="Rhea" id="RHEA:52061"/>
    </physiologicalReaction>
</comment>
<protein>
    <submittedName>
        <fullName evidence="18">Uncharacterized protein</fullName>
    </submittedName>
</protein>
<feature type="transmembrane region" description="Helical" evidence="17">
    <location>
        <begin position="23"/>
        <end position="48"/>
    </location>
</feature>
<comment type="subcellular location">
    <subcellularLocation>
        <location evidence="2">Endomembrane system</location>
        <topology evidence="2">Multi-pass membrane protein</topology>
    </subcellularLocation>
</comment>
<comment type="similarity">
    <text evidence="3">Belongs to the AIG1 family.</text>
</comment>
<dbReference type="OrthoDB" id="1898221at2759"/>
<feature type="transmembrane region" description="Helical" evidence="17">
    <location>
        <begin position="68"/>
        <end position="95"/>
    </location>
</feature>
<comment type="catalytic activity">
    <reaction evidence="13">
        <text>9-octadecanoyloxy-octadecanoate + H2O = 9-hydroxy-octadecanoate + octadecanoate + H(+)</text>
        <dbReference type="Rhea" id="RHEA:52096"/>
        <dbReference type="ChEBI" id="CHEBI:15377"/>
        <dbReference type="ChEBI" id="CHEBI:15378"/>
        <dbReference type="ChEBI" id="CHEBI:25629"/>
        <dbReference type="ChEBI" id="CHEBI:136286"/>
        <dbReference type="ChEBI" id="CHEBI:136373"/>
    </reaction>
    <physiologicalReaction direction="left-to-right" evidence="13">
        <dbReference type="Rhea" id="RHEA:52097"/>
    </physiologicalReaction>
</comment>
<dbReference type="InterPro" id="IPR006838">
    <property type="entry name" value="ADTRP_AIG1"/>
</dbReference>
<dbReference type="Proteomes" id="UP001152798">
    <property type="component" value="Chromosome 7"/>
</dbReference>
<evidence type="ECO:0000256" key="11">
    <source>
        <dbReference type="ARBA" id="ARBA00048701"/>
    </source>
</evidence>
<organism evidence="18 19">
    <name type="scientific">Nezara viridula</name>
    <name type="common">Southern green stink bug</name>
    <name type="synonym">Cimex viridulus</name>
    <dbReference type="NCBI Taxonomy" id="85310"/>
    <lineage>
        <taxon>Eukaryota</taxon>
        <taxon>Metazoa</taxon>
        <taxon>Ecdysozoa</taxon>
        <taxon>Arthropoda</taxon>
        <taxon>Hexapoda</taxon>
        <taxon>Insecta</taxon>
        <taxon>Pterygota</taxon>
        <taxon>Neoptera</taxon>
        <taxon>Paraneoptera</taxon>
        <taxon>Hemiptera</taxon>
        <taxon>Heteroptera</taxon>
        <taxon>Panheteroptera</taxon>
        <taxon>Pentatomomorpha</taxon>
        <taxon>Pentatomoidea</taxon>
        <taxon>Pentatomidae</taxon>
        <taxon>Pentatominae</taxon>
        <taxon>Nezara</taxon>
    </lineage>
</organism>
<keyword evidence="19" id="KW-1185">Reference proteome</keyword>
<comment type="catalytic activity">
    <reaction evidence="9">
        <text>9-hexadecanoyloxy-octadecanoate + H2O = 9-hydroxy-octadecanoate + hexadecanoate + H(+)</text>
        <dbReference type="Rhea" id="RHEA:52052"/>
        <dbReference type="ChEBI" id="CHEBI:7896"/>
        <dbReference type="ChEBI" id="CHEBI:15377"/>
        <dbReference type="ChEBI" id="CHEBI:15378"/>
        <dbReference type="ChEBI" id="CHEBI:83670"/>
        <dbReference type="ChEBI" id="CHEBI:136286"/>
    </reaction>
    <physiologicalReaction direction="left-to-right" evidence="9">
        <dbReference type="Rhea" id="RHEA:52053"/>
    </physiologicalReaction>
</comment>
<evidence type="ECO:0000256" key="1">
    <source>
        <dbReference type="ARBA" id="ARBA00000923"/>
    </source>
</evidence>
<evidence type="ECO:0000256" key="6">
    <source>
        <dbReference type="ARBA" id="ARBA00023136"/>
    </source>
</evidence>
<feature type="transmembrane region" description="Helical" evidence="17">
    <location>
        <begin position="107"/>
        <end position="133"/>
    </location>
</feature>
<dbReference type="GO" id="GO:0012505">
    <property type="term" value="C:endomembrane system"/>
    <property type="evidence" value="ECO:0007669"/>
    <property type="project" value="UniProtKB-SubCell"/>
</dbReference>
<keyword evidence="5 17" id="KW-1133">Transmembrane helix</keyword>
<keyword evidence="6 17" id="KW-0472">Membrane</keyword>
<proteinExistence type="inferred from homology"/>
<keyword evidence="4 17" id="KW-0812">Transmembrane</keyword>
<comment type="catalytic activity">
    <reaction evidence="12">
        <text>9-(9Z-octadecenoyloxy)-octadecanoate + H2O = 9-hydroxy-octadecanoate + (9Z)-octadecenoate + H(+)</text>
        <dbReference type="Rhea" id="RHEA:52048"/>
        <dbReference type="ChEBI" id="CHEBI:15377"/>
        <dbReference type="ChEBI" id="CHEBI:15378"/>
        <dbReference type="ChEBI" id="CHEBI:30823"/>
        <dbReference type="ChEBI" id="CHEBI:136282"/>
        <dbReference type="ChEBI" id="CHEBI:136286"/>
    </reaction>
    <physiologicalReaction direction="left-to-right" evidence="12">
        <dbReference type="Rhea" id="RHEA:52049"/>
    </physiologicalReaction>
</comment>
<accession>A0A9P0MWV9</accession>
<gene>
    <name evidence="18" type="ORF">NEZAVI_LOCUS15615</name>
</gene>
<evidence type="ECO:0000256" key="3">
    <source>
        <dbReference type="ARBA" id="ARBA00009300"/>
    </source>
</evidence>
<evidence type="ECO:0000256" key="15">
    <source>
        <dbReference type="ARBA" id="ARBA00049322"/>
    </source>
</evidence>
<evidence type="ECO:0000256" key="5">
    <source>
        <dbReference type="ARBA" id="ARBA00022989"/>
    </source>
</evidence>
<comment type="catalytic activity">
    <reaction evidence="7">
        <text>12-hexadecanoyloxy-octadecanoate + H2O = 12-hydroxyoctadecanoate + hexadecanoate + H(+)</text>
        <dbReference type="Rhea" id="RHEA:52056"/>
        <dbReference type="ChEBI" id="CHEBI:7896"/>
        <dbReference type="ChEBI" id="CHEBI:15377"/>
        <dbReference type="ChEBI" id="CHEBI:15378"/>
        <dbReference type="ChEBI" id="CHEBI:83677"/>
        <dbReference type="ChEBI" id="CHEBI:84201"/>
    </reaction>
    <physiologicalReaction direction="left-to-right" evidence="7">
        <dbReference type="Rhea" id="RHEA:52057"/>
    </physiologicalReaction>
</comment>
<evidence type="ECO:0000256" key="9">
    <source>
        <dbReference type="ARBA" id="ARBA00047863"/>
    </source>
</evidence>
<dbReference type="PANTHER" id="PTHR10989">
    <property type="entry name" value="ANDROGEN-INDUCED PROTEIN 1-RELATED"/>
    <property type="match status" value="1"/>
</dbReference>
<evidence type="ECO:0000256" key="14">
    <source>
        <dbReference type="ARBA" id="ARBA00049296"/>
    </source>
</evidence>
<dbReference type="EMBL" id="OV725083">
    <property type="protein sequence ID" value="CAH1408010.1"/>
    <property type="molecule type" value="Genomic_DNA"/>
</dbReference>
<comment type="catalytic activity">
    <reaction evidence="15">
        <text>13-(9Z-hexadecenoyloxy)-octadecanoate + H2O = 13-hydroxy-octadecanoate + (9Z)-hexadecenoate + H(+)</text>
        <dbReference type="Rhea" id="RHEA:52076"/>
        <dbReference type="ChEBI" id="CHEBI:15377"/>
        <dbReference type="ChEBI" id="CHEBI:15378"/>
        <dbReference type="ChEBI" id="CHEBI:32372"/>
        <dbReference type="ChEBI" id="CHEBI:136304"/>
        <dbReference type="ChEBI" id="CHEBI:136315"/>
    </reaction>
    <physiologicalReaction direction="left-to-right" evidence="15">
        <dbReference type="Rhea" id="RHEA:52077"/>
    </physiologicalReaction>
</comment>
<evidence type="ECO:0000256" key="2">
    <source>
        <dbReference type="ARBA" id="ARBA00004127"/>
    </source>
</evidence>
<evidence type="ECO:0000256" key="7">
    <source>
        <dbReference type="ARBA" id="ARBA00047368"/>
    </source>
</evidence>
<evidence type="ECO:0000313" key="19">
    <source>
        <dbReference type="Proteomes" id="UP001152798"/>
    </source>
</evidence>
<feature type="transmembrane region" description="Helical" evidence="17">
    <location>
        <begin position="221"/>
        <end position="243"/>
    </location>
</feature>
<reference evidence="18" key="1">
    <citation type="submission" date="2022-01" db="EMBL/GenBank/DDBJ databases">
        <authorList>
            <person name="King R."/>
        </authorList>
    </citation>
    <scope>NUCLEOTIDE SEQUENCE</scope>
</reference>